<feature type="repeat" description="TPR" evidence="8">
    <location>
        <begin position="125"/>
        <end position="158"/>
    </location>
</feature>
<evidence type="ECO:0000256" key="7">
    <source>
        <dbReference type="ARBA" id="ARBA00022803"/>
    </source>
</evidence>
<accession>A0A0P1HBN7</accession>
<evidence type="ECO:0000313" key="11">
    <source>
        <dbReference type="EMBL" id="CUI00959.1"/>
    </source>
</evidence>
<dbReference type="Gene3D" id="3.40.50.11380">
    <property type="match status" value="1"/>
</dbReference>
<evidence type="ECO:0000256" key="5">
    <source>
        <dbReference type="ARBA" id="ARBA00022679"/>
    </source>
</evidence>
<dbReference type="RefSeq" id="WP_058286995.1">
    <property type="nucleotide sequence ID" value="NZ_CYSR01000030.1"/>
</dbReference>
<evidence type="ECO:0000259" key="10">
    <source>
        <dbReference type="Pfam" id="PF13844"/>
    </source>
</evidence>
<keyword evidence="7 8" id="KW-0802">TPR repeat</keyword>
<dbReference type="GO" id="GO:0097363">
    <property type="term" value="F:protein O-acetylglucosaminyltransferase activity"/>
    <property type="evidence" value="ECO:0007669"/>
    <property type="project" value="UniProtKB-EC"/>
</dbReference>
<sequence>MANSQAQHFLAPSGPENPDRTKQEFAGAVSSNARADFALSMRHGMVKQTSGTPQAQAVALYAKARKLALKRQFSDAEYLLREALKLDDTNRLIYAALGEVLEMMNQHDKAILAHIDALRLDPSNSKCLSYIGSYLMRLNQDEEAANYFDAAVKFDPNNATALARLVYLRRRICDWTDLNNREKRVQVFRKTDVGIDPFALLSMVDDPGLQMKFSVKAAELAKADTSATKFERPRAEGRKIRLGYFSNDFFNHATMYLIGRQLELHDRDRFEIYIYDYGEVNDHEGRLRAENAADVYKQVSSLENDEIAAVACEDGLDIAVDLKGYTKGNRVNIFNNRLAPVHVTYLGYPGTTGVDQMDYMIADAVTIPEKLRKYYTEKILYMPDCYQPNDDQRAAADNVPSRAEAGLPEEAFVFCSFNSPYKVSPDEFDIWMKLLQRVPDSVLWFYAPNDKVQENILKEAKKRGNGPDRIVFAGFAGQKEHLARLQLADVFLDAFAVNAHTTASDALWAGVPVVTKTGKQFAARVATSLVHCAGVPELAVATPQLYQALALKLARDKDYLAEVKARVKEGIKTGPLYDTEKFTRNFEALLEKTLERFNAGLKPDHISLK</sequence>
<evidence type="ECO:0000256" key="6">
    <source>
        <dbReference type="ARBA" id="ARBA00022737"/>
    </source>
</evidence>
<proteinExistence type="inferred from homology"/>
<dbReference type="InterPro" id="IPR029489">
    <property type="entry name" value="OGT/SEC/SPY_C"/>
</dbReference>
<evidence type="ECO:0000256" key="2">
    <source>
        <dbReference type="ARBA" id="ARBA00005386"/>
    </source>
</evidence>
<protein>
    <recommendedName>
        <fullName evidence="3">protein O-GlcNAc transferase</fullName>
        <ecNumber evidence="3">2.4.1.255</ecNumber>
    </recommendedName>
</protein>
<dbReference type="AlphaFoldDB" id="A0A0P1HBN7"/>
<evidence type="ECO:0000256" key="1">
    <source>
        <dbReference type="ARBA" id="ARBA00004922"/>
    </source>
</evidence>
<dbReference type="PANTHER" id="PTHR44998:SF1">
    <property type="entry name" value="UDP-N-ACETYLGLUCOSAMINE--PEPTIDE N-ACETYLGLUCOSAMINYLTRANSFERASE 110 KDA SUBUNIT"/>
    <property type="match status" value="1"/>
</dbReference>
<dbReference type="Proteomes" id="UP000051326">
    <property type="component" value="Unassembled WGS sequence"/>
</dbReference>
<dbReference type="SUPFAM" id="SSF48452">
    <property type="entry name" value="TPR-like"/>
    <property type="match status" value="1"/>
</dbReference>
<dbReference type="SMART" id="SM00028">
    <property type="entry name" value="TPR"/>
    <property type="match status" value="3"/>
</dbReference>
<keyword evidence="5" id="KW-0808">Transferase</keyword>
<dbReference type="STRING" id="1396826.PHA8399_03099"/>
<dbReference type="Gene3D" id="3.40.50.2000">
    <property type="entry name" value="Glycogen Phosphorylase B"/>
    <property type="match status" value="1"/>
</dbReference>
<evidence type="ECO:0000313" key="12">
    <source>
        <dbReference type="Proteomes" id="UP000051326"/>
    </source>
</evidence>
<organism evidence="11 12">
    <name type="scientific">Leisingera aquaemixtae</name>
    <dbReference type="NCBI Taxonomy" id="1396826"/>
    <lineage>
        <taxon>Bacteria</taxon>
        <taxon>Pseudomonadati</taxon>
        <taxon>Pseudomonadota</taxon>
        <taxon>Alphaproteobacteria</taxon>
        <taxon>Rhodobacterales</taxon>
        <taxon>Roseobacteraceae</taxon>
        <taxon>Leisingera</taxon>
    </lineage>
</organism>
<evidence type="ECO:0000256" key="8">
    <source>
        <dbReference type="PROSITE-ProRule" id="PRU00339"/>
    </source>
</evidence>
<keyword evidence="4" id="KW-0328">Glycosyltransferase</keyword>
<dbReference type="SUPFAM" id="SSF53756">
    <property type="entry name" value="UDP-Glycosyltransferase/glycogen phosphorylase"/>
    <property type="match status" value="1"/>
</dbReference>
<comment type="similarity">
    <text evidence="2">Belongs to the glycosyltransferase 41 family. O-GlcNAc transferase subfamily.</text>
</comment>
<name>A0A0P1HBN7_9RHOB</name>
<evidence type="ECO:0000256" key="3">
    <source>
        <dbReference type="ARBA" id="ARBA00011970"/>
    </source>
</evidence>
<feature type="region of interest" description="Disordered" evidence="9">
    <location>
        <begin position="1"/>
        <end position="22"/>
    </location>
</feature>
<keyword evidence="6" id="KW-0677">Repeat</keyword>
<comment type="pathway">
    <text evidence="1">Protein modification; protein glycosylation.</text>
</comment>
<reference evidence="11 12" key="1">
    <citation type="submission" date="2015-09" db="EMBL/GenBank/DDBJ databases">
        <authorList>
            <consortium name="Swine Surveillance"/>
        </authorList>
    </citation>
    <scope>NUCLEOTIDE SEQUENCE [LARGE SCALE GENOMIC DNA]</scope>
    <source>
        <strain evidence="11 12">CECT 8399</strain>
    </source>
</reference>
<dbReference type="EMBL" id="CYSR01000030">
    <property type="protein sequence ID" value="CUI00959.1"/>
    <property type="molecule type" value="Genomic_DNA"/>
</dbReference>
<dbReference type="PANTHER" id="PTHR44998">
    <property type="match status" value="1"/>
</dbReference>
<dbReference type="Pfam" id="PF13844">
    <property type="entry name" value="Glyco_transf_41"/>
    <property type="match status" value="2"/>
</dbReference>
<dbReference type="Gene3D" id="1.25.40.10">
    <property type="entry name" value="Tetratricopeptide repeat domain"/>
    <property type="match status" value="2"/>
</dbReference>
<feature type="domain" description="O-GlcNAc transferase C-terminal" evidence="10">
    <location>
        <begin position="172"/>
        <end position="390"/>
    </location>
</feature>
<dbReference type="InterPro" id="IPR011990">
    <property type="entry name" value="TPR-like_helical_dom_sf"/>
</dbReference>
<feature type="repeat" description="TPR" evidence="8">
    <location>
        <begin position="91"/>
        <end position="124"/>
    </location>
</feature>
<dbReference type="PROSITE" id="PS50005">
    <property type="entry name" value="TPR"/>
    <property type="match status" value="2"/>
</dbReference>
<evidence type="ECO:0000256" key="9">
    <source>
        <dbReference type="SAM" id="MobiDB-lite"/>
    </source>
</evidence>
<dbReference type="GO" id="GO:0006493">
    <property type="term" value="P:protein O-linked glycosylation"/>
    <property type="evidence" value="ECO:0007669"/>
    <property type="project" value="TreeGrafter"/>
</dbReference>
<dbReference type="EC" id="2.4.1.255" evidence="3"/>
<evidence type="ECO:0000256" key="4">
    <source>
        <dbReference type="ARBA" id="ARBA00022676"/>
    </source>
</evidence>
<feature type="domain" description="O-GlcNAc transferase C-terminal" evidence="10">
    <location>
        <begin position="399"/>
        <end position="585"/>
    </location>
</feature>
<gene>
    <name evidence="11" type="ORF">PHA8399_03099</name>
</gene>
<dbReference type="InterPro" id="IPR019734">
    <property type="entry name" value="TPR_rpt"/>
</dbReference>